<evidence type="ECO:0000256" key="4">
    <source>
        <dbReference type="ARBA" id="ARBA00023098"/>
    </source>
</evidence>
<keyword evidence="4" id="KW-0443">Lipid metabolism</keyword>
<dbReference type="PANTHER" id="PTHR43149:SF1">
    <property type="entry name" value="DELTA(3,5)-DELTA(2,4)-DIENOYL-COA ISOMERASE, MITOCHONDRIAL"/>
    <property type="match status" value="1"/>
</dbReference>
<dbReference type="AlphaFoldDB" id="A0A937UQR8"/>
<dbReference type="InterPro" id="IPR029045">
    <property type="entry name" value="ClpP/crotonase-like_dom_sf"/>
</dbReference>
<comment type="similarity">
    <text evidence="2 6">Belongs to the enoyl-CoA hydratase/isomerase family.</text>
</comment>
<dbReference type="NCBIfam" id="NF005699">
    <property type="entry name" value="PRK07509.1"/>
    <property type="match status" value="1"/>
</dbReference>
<dbReference type="InterPro" id="IPR045002">
    <property type="entry name" value="Ech1-like"/>
</dbReference>
<dbReference type="SUPFAM" id="SSF52096">
    <property type="entry name" value="ClpP/crotonase"/>
    <property type="match status" value="1"/>
</dbReference>
<name>A0A937UQR8_9ACTN</name>
<keyword evidence="5" id="KW-0413">Isomerase</keyword>
<dbReference type="InterPro" id="IPR014748">
    <property type="entry name" value="Enoyl-CoA_hydra_C"/>
</dbReference>
<reference evidence="7" key="1">
    <citation type="submission" date="2020-12" db="EMBL/GenBank/DDBJ databases">
        <title>Genomic characterization of non-nitrogen-fixing Frankia strains.</title>
        <authorList>
            <person name="Carlos-Shanley C."/>
            <person name="Guerra T."/>
            <person name="Hahn D."/>
        </authorList>
    </citation>
    <scope>NUCLEOTIDE SEQUENCE</scope>
    <source>
        <strain evidence="7">CN6</strain>
    </source>
</reference>
<dbReference type="Gene3D" id="3.90.226.10">
    <property type="entry name" value="2-enoyl-CoA Hydratase, Chain A, domain 1"/>
    <property type="match status" value="1"/>
</dbReference>
<dbReference type="GO" id="GO:0006631">
    <property type="term" value="P:fatty acid metabolic process"/>
    <property type="evidence" value="ECO:0007669"/>
    <property type="project" value="UniProtKB-KW"/>
</dbReference>
<evidence type="ECO:0000256" key="3">
    <source>
        <dbReference type="ARBA" id="ARBA00022832"/>
    </source>
</evidence>
<dbReference type="Proteomes" id="UP000604475">
    <property type="component" value="Unassembled WGS sequence"/>
</dbReference>
<sequence length="269" mass="27745">MAERVLVEIQDGVADVRLNRPEKLNALDGPMYQALVDACAAIGEQPAVRAVVLSGAGRGFCAGLDMAAFQTMAGDRAASSALAERVLAAGKGMNIGQLAVSAWSRLPVPVIAAIHGPCLGGGLQLALGADVRIVAPDASMAVLEIRWGLVPDMGGSLALAQLVRPDVAMELAWTGRVVGGVEAVELGLATRSAPDPLSAARELATQIASMSPDAIRAVKRLLSGTAHRTPTEQMALERQESGALVGTPNQVEAVTAAFEKRAPIFRASS</sequence>
<dbReference type="InterPro" id="IPR001753">
    <property type="entry name" value="Enoyl-CoA_hydra/iso"/>
</dbReference>
<keyword evidence="8" id="KW-1185">Reference proteome</keyword>
<gene>
    <name evidence="7" type="ORF">I7412_07450</name>
</gene>
<keyword evidence="3" id="KW-0276">Fatty acid metabolism</keyword>
<dbReference type="PANTHER" id="PTHR43149">
    <property type="entry name" value="ENOYL-COA HYDRATASE"/>
    <property type="match status" value="1"/>
</dbReference>
<evidence type="ECO:0000313" key="8">
    <source>
        <dbReference type="Proteomes" id="UP000604475"/>
    </source>
</evidence>
<comment type="caution">
    <text evidence="7">The sequence shown here is derived from an EMBL/GenBank/DDBJ whole genome shotgun (WGS) entry which is preliminary data.</text>
</comment>
<dbReference type="GO" id="GO:0016853">
    <property type="term" value="F:isomerase activity"/>
    <property type="evidence" value="ECO:0007669"/>
    <property type="project" value="UniProtKB-KW"/>
</dbReference>
<organism evidence="7 8">
    <name type="scientific">Frankia nepalensis</name>
    <dbReference type="NCBI Taxonomy" id="1836974"/>
    <lineage>
        <taxon>Bacteria</taxon>
        <taxon>Bacillati</taxon>
        <taxon>Actinomycetota</taxon>
        <taxon>Actinomycetes</taxon>
        <taxon>Frankiales</taxon>
        <taxon>Frankiaceae</taxon>
        <taxon>Frankia</taxon>
    </lineage>
</organism>
<dbReference type="EMBL" id="JAEACQ010000154">
    <property type="protein sequence ID" value="MBL7627001.1"/>
    <property type="molecule type" value="Genomic_DNA"/>
</dbReference>
<evidence type="ECO:0000313" key="7">
    <source>
        <dbReference type="EMBL" id="MBL7627001.1"/>
    </source>
</evidence>
<dbReference type="Pfam" id="PF00378">
    <property type="entry name" value="ECH_1"/>
    <property type="match status" value="1"/>
</dbReference>
<dbReference type="InterPro" id="IPR018376">
    <property type="entry name" value="Enoyl-CoA_hyd/isom_CS"/>
</dbReference>
<dbReference type="RefSeq" id="WP_203000075.1">
    <property type="nucleotide sequence ID" value="NZ_JADWYU010000204.1"/>
</dbReference>
<dbReference type="Gene3D" id="1.10.12.10">
    <property type="entry name" value="Lyase 2-enoyl-coa Hydratase, Chain A, domain 2"/>
    <property type="match status" value="1"/>
</dbReference>
<dbReference type="PROSITE" id="PS00166">
    <property type="entry name" value="ENOYL_COA_HYDRATASE"/>
    <property type="match status" value="1"/>
</dbReference>
<protein>
    <submittedName>
        <fullName evidence="7">Crotonase/enoyl-CoA hydratase family protein</fullName>
    </submittedName>
</protein>
<dbReference type="CDD" id="cd06558">
    <property type="entry name" value="crotonase-like"/>
    <property type="match status" value="1"/>
</dbReference>
<evidence type="ECO:0000256" key="6">
    <source>
        <dbReference type="RuleBase" id="RU003707"/>
    </source>
</evidence>
<evidence type="ECO:0000256" key="5">
    <source>
        <dbReference type="ARBA" id="ARBA00023235"/>
    </source>
</evidence>
<accession>A0A937UQR8</accession>
<comment type="pathway">
    <text evidence="1">Lipid metabolism; fatty acid beta-oxidation.</text>
</comment>
<evidence type="ECO:0000256" key="2">
    <source>
        <dbReference type="ARBA" id="ARBA00005254"/>
    </source>
</evidence>
<evidence type="ECO:0000256" key="1">
    <source>
        <dbReference type="ARBA" id="ARBA00005005"/>
    </source>
</evidence>
<proteinExistence type="inferred from homology"/>